<gene>
    <name evidence="2" type="ORF">Fot_12546</name>
</gene>
<evidence type="ECO:0000313" key="2">
    <source>
        <dbReference type="EMBL" id="KAL2551016.1"/>
    </source>
</evidence>
<name>A0ABD1WN64_9LAMI</name>
<dbReference type="EMBL" id="JBFOLJ010000003">
    <property type="protein sequence ID" value="KAL2551016.1"/>
    <property type="molecule type" value="Genomic_DNA"/>
</dbReference>
<accession>A0ABD1WN64</accession>
<protein>
    <submittedName>
        <fullName evidence="2">Uncharacterized protein</fullName>
    </submittedName>
</protein>
<feature type="region of interest" description="Disordered" evidence="1">
    <location>
        <begin position="49"/>
        <end position="70"/>
    </location>
</feature>
<comment type="caution">
    <text evidence="2">The sequence shown here is derived from an EMBL/GenBank/DDBJ whole genome shotgun (WGS) entry which is preliminary data.</text>
</comment>
<proteinExistence type="predicted"/>
<reference evidence="3" key="1">
    <citation type="submission" date="2024-07" db="EMBL/GenBank/DDBJ databases">
        <title>Two chromosome-level genome assemblies of Korean endemic species Abeliophyllum distichum and Forsythia ovata (Oleaceae).</title>
        <authorList>
            <person name="Jang H."/>
        </authorList>
    </citation>
    <scope>NUCLEOTIDE SEQUENCE [LARGE SCALE GENOMIC DNA]</scope>
</reference>
<keyword evidence="3" id="KW-1185">Reference proteome</keyword>
<feature type="compositionally biased region" description="Low complexity" evidence="1">
    <location>
        <begin position="51"/>
        <end position="70"/>
    </location>
</feature>
<dbReference type="AlphaFoldDB" id="A0ABD1WN64"/>
<sequence>MLGIQLPYPNQKIIDEIKSKSPARRITNTNDKSQQQCLDFRMLLRLHKKMSSPSYESDSSSSSSSNDSLSLTKQLLDEPLGECRSHQFYMGEWILEAVVGWLVESPKCSYQVN</sequence>
<dbReference type="Proteomes" id="UP001604277">
    <property type="component" value="Unassembled WGS sequence"/>
</dbReference>
<evidence type="ECO:0000256" key="1">
    <source>
        <dbReference type="SAM" id="MobiDB-lite"/>
    </source>
</evidence>
<organism evidence="2 3">
    <name type="scientific">Forsythia ovata</name>
    <dbReference type="NCBI Taxonomy" id="205694"/>
    <lineage>
        <taxon>Eukaryota</taxon>
        <taxon>Viridiplantae</taxon>
        <taxon>Streptophyta</taxon>
        <taxon>Embryophyta</taxon>
        <taxon>Tracheophyta</taxon>
        <taxon>Spermatophyta</taxon>
        <taxon>Magnoliopsida</taxon>
        <taxon>eudicotyledons</taxon>
        <taxon>Gunneridae</taxon>
        <taxon>Pentapetalae</taxon>
        <taxon>asterids</taxon>
        <taxon>lamiids</taxon>
        <taxon>Lamiales</taxon>
        <taxon>Oleaceae</taxon>
        <taxon>Forsythieae</taxon>
        <taxon>Forsythia</taxon>
    </lineage>
</organism>
<evidence type="ECO:0000313" key="3">
    <source>
        <dbReference type="Proteomes" id="UP001604277"/>
    </source>
</evidence>